<dbReference type="SUPFAM" id="SSF54631">
    <property type="entry name" value="CBS-domain pair"/>
    <property type="match status" value="1"/>
</dbReference>
<dbReference type="PANTHER" id="PTHR43080:SF2">
    <property type="entry name" value="CBS DOMAIN-CONTAINING PROTEIN"/>
    <property type="match status" value="1"/>
</dbReference>
<comment type="caution">
    <text evidence="4">The sequence shown here is derived from an EMBL/GenBank/DDBJ whole genome shotgun (WGS) entry which is preliminary data.</text>
</comment>
<gene>
    <name evidence="4" type="ORF">HMPREF0322_00615</name>
</gene>
<dbReference type="InterPro" id="IPR000644">
    <property type="entry name" value="CBS_dom"/>
</dbReference>
<dbReference type="Gene3D" id="3.10.580.10">
    <property type="entry name" value="CBS-domain"/>
    <property type="match status" value="1"/>
</dbReference>
<dbReference type="Pfam" id="PF00571">
    <property type="entry name" value="CBS"/>
    <property type="match status" value="2"/>
</dbReference>
<dbReference type="PROSITE" id="PS51371">
    <property type="entry name" value="CBS"/>
    <property type="match status" value="2"/>
</dbReference>
<dbReference type="EMBL" id="AFZX01000016">
    <property type="protein sequence ID" value="EHL08683.1"/>
    <property type="molecule type" value="Genomic_DNA"/>
</dbReference>
<dbReference type="PATRIC" id="fig|537010.4.peg.570"/>
<sequence>MLNITDIKEAMGIMRIGAVMEKEFVTVRETDPIENVLKIMTEKKANGLPVVNEHNLLIGMVVKADIFRFMIQPGHIESCPVDWVMAKDVVSVHPDESVQEAADKLLSNHIVAMPVVENSKVVGVVSVEDLLRYYSHR</sequence>
<dbReference type="AlphaFoldDB" id="G9XI39"/>
<dbReference type="PANTHER" id="PTHR43080">
    <property type="entry name" value="CBS DOMAIN-CONTAINING PROTEIN CBSX3, MITOCHONDRIAL"/>
    <property type="match status" value="1"/>
</dbReference>
<protein>
    <submittedName>
        <fullName evidence="4">CBS domain protein</fullName>
    </submittedName>
</protein>
<evidence type="ECO:0000259" key="3">
    <source>
        <dbReference type="PROSITE" id="PS51371"/>
    </source>
</evidence>
<evidence type="ECO:0000256" key="1">
    <source>
        <dbReference type="ARBA" id="ARBA00023122"/>
    </source>
</evidence>
<dbReference type="HOGENOM" id="CLU_040681_9_2_9"/>
<feature type="domain" description="CBS" evidence="3">
    <location>
        <begin position="85"/>
        <end position="137"/>
    </location>
</feature>
<dbReference type="Proteomes" id="UP000004416">
    <property type="component" value="Unassembled WGS sequence"/>
</dbReference>
<evidence type="ECO:0000313" key="5">
    <source>
        <dbReference type="Proteomes" id="UP000004416"/>
    </source>
</evidence>
<name>G9XI39_DESHA</name>
<dbReference type="InterPro" id="IPR051257">
    <property type="entry name" value="Diverse_CBS-Domain"/>
</dbReference>
<organism evidence="4 5">
    <name type="scientific">Desulfitobacterium hafniense DP7</name>
    <dbReference type="NCBI Taxonomy" id="537010"/>
    <lineage>
        <taxon>Bacteria</taxon>
        <taxon>Bacillati</taxon>
        <taxon>Bacillota</taxon>
        <taxon>Clostridia</taxon>
        <taxon>Eubacteriales</taxon>
        <taxon>Desulfitobacteriaceae</taxon>
        <taxon>Desulfitobacterium</taxon>
    </lineage>
</organism>
<reference evidence="4 5" key="1">
    <citation type="submission" date="2011-08" db="EMBL/GenBank/DDBJ databases">
        <authorList>
            <person name="Weinstock G."/>
            <person name="Sodergren E."/>
            <person name="Clifton S."/>
            <person name="Fulton L."/>
            <person name="Fulton B."/>
            <person name="Courtney L."/>
            <person name="Fronick C."/>
            <person name="Harrison M."/>
            <person name="Strong C."/>
            <person name="Farmer C."/>
            <person name="Delahaunty K."/>
            <person name="Markovic C."/>
            <person name="Hall O."/>
            <person name="Minx P."/>
            <person name="Tomlinson C."/>
            <person name="Mitreva M."/>
            <person name="Hou S."/>
            <person name="Chen J."/>
            <person name="Wollam A."/>
            <person name="Pepin K.H."/>
            <person name="Johnson M."/>
            <person name="Bhonagiri V."/>
            <person name="Zhang X."/>
            <person name="Suruliraj S."/>
            <person name="Warren W."/>
            <person name="Chinwalla A."/>
            <person name="Mardis E.R."/>
            <person name="Wilson R.K."/>
        </authorList>
    </citation>
    <scope>NUCLEOTIDE SEQUENCE [LARGE SCALE GENOMIC DNA]</scope>
    <source>
        <strain evidence="4 5">DP7</strain>
    </source>
</reference>
<accession>G9XI39</accession>
<keyword evidence="1 2" id="KW-0129">CBS domain</keyword>
<feature type="domain" description="CBS" evidence="3">
    <location>
        <begin position="20"/>
        <end position="78"/>
    </location>
</feature>
<proteinExistence type="predicted"/>
<dbReference type="CDD" id="cd02205">
    <property type="entry name" value="CBS_pair_SF"/>
    <property type="match status" value="1"/>
</dbReference>
<evidence type="ECO:0000256" key="2">
    <source>
        <dbReference type="PROSITE-ProRule" id="PRU00703"/>
    </source>
</evidence>
<dbReference type="SMART" id="SM00116">
    <property type="entry name" value="CBS"/>
    <property type="match status" value="2"/>
</dbReference>
<dbReference type="InterPro" id="IPR046342">
    <property type="entry name" value="CBS_dom_sf"/>
</dbReference>
<evidence type="ECO:0000313" key="4">
    <source>
        <dbReference type="EMBL" id="EHL08683.1"/>
    </source>
</evidence>